<dbReference type="SUPFAM" id="SSF52540">
    <property type="entry name" value="P-loop containing nucleoside triphosphate hydrolases"/>
    <property type="match status" value="1"/>
</dbReference>
<dbReference type="InterPro" id="IPR055927">
    <property type="entry name" value="DUF7504"/>
</dbReference>
<dbReference type="Gene3D" id="3.40.50.300">
    <property type="entry name" value="P-loop containing nucleotide triphosphate hydrolases"/>
    <property type="match status" value="1"/>
</dbReference>
<dbReference type="Pfam" id="PF24336">
    <property type="entry name" value="DUF7504"/>
    <property type="match status" value="1"/>
</dbReference>
<reference evidence="2" key="1">
    <citation type="submission" date="2016-10" db="EMBL/GenBank/DDBJ databases">
        <authorList>
            <person name="Varghese N."/>
            <person name="Submissions S."/>
        </authorList>
    </citation>
    <scope>NUCLEOTIDE SEQUENCE [LARGE SCALE GENOMIC DNA]</scope>
    <source>
        <strain evidence="2">CGMCC 1.7739</strain>
    </source>
</reference>
<organism evidence="1 2">
    <name type="scientific">Halopelagius inordinatus</name>
    <dbReference type="NCBI Taxonomy" id="553467"/>
    <lineage>
        <taxon>Archaea</taxon>
        <taxon>Methanobacteriati</taxon>
        <taxon>Methanobacteriota</taxon>
        <taxon>Stenosarchaea group</taxon>
        <taxon>Halobacteria</taxon>
        <taxon>Halobacteriales</taxon>
        <taxon>Haloferacaceae</taxon>
    </lineage>
</organism>
<keyword evidence="2" id="KW-1185">Reference proteome</keyword>
<name>A0A1I2PH52_9EURY</name>
<dbReference type="AlphaFoldDB" id="A0A1I2PH52"/>
<evidence type="ECO:0000313" key="2">
    <source>
        <dbReference type="Proteomes" id="UP000198876"/>
    </source>
</evidence>
<dbReference type="STRING" id="553467.SAMN04488063_1572"/>
<evidence type="ECO:0000313" key="1">
    <source>
        <dbReference type="EMBL" id="SFG14773.1"/>
    </source>
</evidence>
<proteinExistence type="predicted"/>
<dbReference type="EMBL" id="FOOQ01000001">
    <property type="protein sequence ID" value="SFG14773.1"/>
    <property type="molecule type" value="Genomic_DNA"/>
</dbReference>
<accession>A0A1I2PH52</accession>
<dbReference type="InterPro" id="IPR027417">
    <property type="entry name" value="P-loop_NTPase"/>
</dbReference>
<sequence length="213" mass="23501">MLTAQFRGTQMYDLGPDLDTEVQPGTNILLSGPPLTGKRSLGLDVLAEGTENGDGAIIVTTKDGAKRVLSDFDKRVSYEGKPVAVVDCVTRQQGLGDIRDDDRVKYTSSPVDMTGIGIKLSEFLQAFYQDRHIEQNRVMLHSLSTLLMYADLQTVFRFLHVFTGRIQSVDGLGLFAIDSTAHDDQTMNTLKQLFDGIITTREDGDPEIRLASD</sequence>
<protein>
    <submittedName>
        <fullName evidence="1">RecA-superfamily ATPase, KaiC/GvpD/RAD55 family</fullName>
    </submittedName>
</protein>
<gene>
    <name evidence="1" type="ORF">SAMN04488063_1572</name>
</gene>
<dbReference type="Proteomes" id="UP000198876">
    <property type="component" value="Unassembled WGS sequence"/>
</dbReference>